<evidence type="ECO:0000313" key="3">
    <source>
        <dbReference type="Proteomes" id="UP001152795"/>
    </source>
</evidence>
<evidence type="ECO:0000313" key="2">
    <source>
        <dbReference type="EMBL" id="CAB4035087.1"/>
    </source>
</evidence>
<feature type="region of interest" description="Disordered" evidence="1">
    <location>
        <begin position="17"/>
        <end position="37"/>
    </location>
</feature>
<sequence length="381" mass="42894">MFNNYFSSVFTPQEDLQSNNATTTDINDTISSGSPTQSIDQLSVMESDVLRTLKSFDPDKALGSDEIPGRILKVTANQITLSLTRLFNKSLQVGVVPDEWKLANVVPVFKKGEMDRVENNRPIALLCIVSKLLERCILNHLRFSLQNIINRCQHGFTSAKSCTTQLIQVIDTIGKLLDQGEQIDVVYLDMSKAFDKVNHTKMIDKLRSFGFNGGLLTWFQSYLRHRRQKVTALGSTSMSTLVTSEVPQESILGTILFLLYVNDLPDAISSSTIATFADDTKLNLRDLQDCRVMRLVLPSKSNDTENQSTADLTTRTWNTLQKEITQNHNKSSLATFKNILKEYYYSTLSLTFDPDDPRTWKTTCVKCNCARSLLVPPSCCF</sequence>
<dbReference type="AlphaFoldDB" id="A0A6S7JTY3"/>
<dbReference type="Proteomes" id="UP001152795">
    <property type="component" value="Unassembled WGS sequence"/>
</dbReference>
<organism evidence="2 3">
    <name type="scientific">Paramuricea clavata</name>
    <name type="common">Red gorgonian</name>
    <name type="synonym">Violescent sea-whip</name>
    <dbReference type="NCBI Taxonomy" id="317549"/>
    <lineage>
        <taxon>Eukaryota</taxon>
        <taxon>Metazoa</taxon>
        <taxon>Cnidaria</taxon>
        <taxon>Anthozoa</taxon>
        <taxon>Octocorallia</taxon>
        <taxon>Malacalcyonacea</taxon>
        <taxon>Plexauridae</taxon>
        <taxon>Paramuricea</taxon>
    </lineage>
</organism>
<dbReference type="EMBL" id="CACRXK020020697">
    <property type="protein sequence ID" value="CAB4035087.1"/>
    <property type="molecule type" value="Genomic_DNA"/>
</dbReference>
<gene>
    <name evidence="2" type="ORF">PACLA_8A035199</name>
</gene>
<dbReference type="Pfam" id="PF00078">
    <property type="entry name" value="RVT_1"/>
    <property type="match status" value="1"/>
</dbReference>
<dbReference type="InterPro" id="IPR000477">
    <property type="entry name" value="RT_dom"/>
</dbReference>
<dbReference type="PROSITE" id="PS50878">
    <property type="entry name" value="RT_POL"/>
    <property type="match status" value="1"/>
</dbReference>
<dbReference type="InterPro" id="IPR043502">
    <property type="entry name" value="DNA/RNA_pol_sf"/>
</dbReference>
<dbReference type="SUPFAM" id="SSF56672">
    <property type="entry name" value="DNA/RNA polymerases"/>
    <property type="match status" value="1"/>
</dbReference>
<comment type="caution">
    <text evidence="2">The sequence shown here is derived from an EMBL/GenBank/DDBJ whole genome shotgun (WGS) entry which is preliminary data.</text>
</comment>
<dbReference type="CDD" id="cd01650">
    <property type="entry name" value="RT_nLTR_like"/>
    <property type="match status" value="1"/>
</dbReference>
<evidence type="ECO:0000256" key="1">
    <source>
        <dbReference type="SAM" id="MobiDB-lite"/>
    </source>
</evidence>
<name>A0A6S7JTY3_PARCT</name>
<accession>A0A6S7JTY3</accession>
<dbReference type="PANTHER" id="PTHR33332">
    <property type="entry name" value="REVERSE TRANSCRIPTASE DOMAIN-CONTAINING PROTEIN"/>
    <property type="match status" value="1"/>
</dbReference>
<reference evidence="2" key="1">
    <citation type="submission" date="2020-04" db="EMBL/GenBank/DDBJ databases">
        <authorList>
            <person name="Alioto T."/>
            <person name="Alioto T."/>
            <person name="Gomez Garrido J."/>
        </authorList>
    </citation>
    <scope>NUCLEOTIDE SEQUENCE</scope>
    <source>
        <strain evidence="2">A484AB</strain>
    </source>
</reference>
<feature type="compositionally biased region" description="Low complexity" evidence="1">
    <location>
        <begin position="18"/>
        <end position="32"/>
    </location>
</feature>
<protein>
    <submittedName>
        <fullName evidence="2">Uncharacterized protein</fullName>
    </submittedName>
</protein>
<keyword evidence="3" id="KW-1185">Reference proteome</keyword>
<proteinExistence type="predicted"/>